<organism evidence="3 4">
    <name type="scientific">Tritrichomonas foetus</name>
    <dbReference type="NCBI Taxonomy" id="1144522"/>
    <lineage>
        <taxon>Eukaryota</taxon>
        <taxon>Metamonada</taxon>
        <taxon>Parabasalia</taxon>
        <taxon>Tritrichomonadida</taxon>
        <taxon>Tritrichomonadidae</taxon>
        <taxon>Tritrichomonas</taxon>
    </lineage>
</organism>
<dbReference type="OrthoDB" id="10261452at2759"/>
<evidence type="ECO:0000313" key="4">
    <source>
        <dbReference type="Proteomes" id="UP000179807"/>
    </source>
</evidence>
<evidence type="ECO:0000256" key="1">
    <source>
        <dbReference type="SAM" id="MobiDB-lite"/>
    </source>
</evidence>
<sequence>MHFDVSRFCTMADIHKSDPEGTATFNKKEKADPFLVLSGFTNSDEDQAMTAMFQGLFPSILVGALNLNVMKRVVSITKENNVIQIRHYKVTKKDLNVNEGLDMILKGHIPDLSDYQSVDEFVLEKMKQAPKDKKQCAIRLHEIGPRIDMELKQTETGVFGGMKVMDEEPVKKEKQYHYRAPKREKNPKAHKD</sequence>
<dbReference type="GO" id="GO:0030687">
    <property type="term" value="C:preribosome, large subunit precursor"/>
    <property type="evidence" value="ECO:0007669"/>
    <property type="project" value="TreeGrafter"/>
</dbReference>
<dbReference type="InterPro" id="IPR007109">
    <property type="entry name" value="Brix"/>
</dbReference>
<dbReference type="PROSITE" id="PS50833">
    <property type="entry name" value="BRIX"/>
    <property type="match status" value="1"/>
</dbReference>
<dbReference type="Pfam" id="PF04427">
    <property type="entry name" value="Brix"/>
    <property type="match status" value="1"/>
</dbReference>
<dbReference type="RefSeq" id="XP_068350519.1">
    <property type="nucleotide sequence ID" value="XM_068510804.1"/>
</dbReference>
<dbReference type="InterPro" id="IPR045112">
    <property type="entry name" value="PPAN-like"/>
</dbReference>
<dbReference type="GO" id="GO:0000027">
    <property type="term" value="P:ribosomal large subunit assembly"/>
    <property type="evidence" value="ECO:0007669"/>
    <property type="project" value="TreeGrafter"/>
</dbReference>
<feature type="region of interest" description="Disordered" evidence="1">
    <location>
        <begin position="170"/>
        <end position="192"/>
    </location>
</feature>
<name>A0A1J4JDV7_9EUKA</name>
<evidence type="ECO:0000259" key="2">
    <source>
        <dbReference type="PROSITE" id="PS50833"/>
    </source>
</evidence>
<dbReference type="VEuPathDB" id="TrichDB:TRFO_36386"/>
<feature type="domain" description="Brix" evidence="2">
    <location>
        <begin position="1"/>
        <end position="160"/>
    </location>
</feature>
<dbReference type="GO" id="GO:0019843">
    <property type="term" value="F:rRNA binding"/>
    <property type="evidence" value="ECO:0007669"/>
    <property type="project" value="InterPro"/>
</dbReference>
<protein>
    <recommendedName>
        <fullName evidence="2">Brix domain-containing protein</fullName>
    </recommendedName>
</protein>
<dbReference type="AlphaFoldDB" id="A0A1J4JDV7"/>
<proteinExistence type="predicted"/>
<reference evidence="3" key="1">
    <citation type="submission" date="2016-10" db="EMBL/GenBank/DDBJ databases">
        <authorList>
            <person name="Benchimol M."/>
            <person name="Almeida L.G."/>
            <person name="Vasconcelos A.T."/>
            <person name="Perreira-Neves A."/>
            <person name="Rosa I.A."/>
            <person name="Tasca T."/>
            <person name="Bogo M.R."/>
            <person name="de Souza W."/>
        </authorList>
    </citation>
    <scope>NUCLEOTIDE SEQUENCE [LARGE SCALE GENOMIC DNA]</scope>
    <source>
        <strain evidence="3">K</strain>
    </source>
</reference>
<dbReference type="PANTHER" id="PTHR12661:SF5">
    <property type="entry name" value="SUPPRESSOR OF SWI4 1 HOMOLOG"/>
    <property type="match status" value="1"/>
</dbReference>
<dbReference type="GeneID" id="94845508"/>
<accession>A0A1J4JDV7</accession>
<gene>
    <name evidence="3" type="ORF">TRFO_36386</name>
</gene>
<dbReference type="Proteomes" id="UP000179807">
    <property type="component" value="Unassembled WGS sequence"/>
</dbReference>
<keyword evidence="4" id="KW-1185">Reference proteome</keyword>
<comment type="caution">
    <text evidence="3">The sequence shown here is derived from an EMBL/GenBank/DDBJ whole genome shotgun (WGS) entry which is preliminary data.</text>
</comment>
<dbReference type="EMBL" id="MLAK01001118">
    <property type="protein sequence ID" value="OHS97382.1"/>
    <property type="molecule type" value="Genomic_DNA"/>
</dbReference>
<dbReference type="GO" id="GO:0006364">
    <property type="term" value="P:rRNA processing"/>
    <property type="evidence" value="ECO:0007669"/>
    <property type="project" value="InterPro"/>
</dbReference>
<dbReference type="PANTHER" id="PTHR12661">
    <property type="entry name" value="PETER PAN-RELATED"/>
    <property type="match status" value="1"/>
</dbReference>
<evidence type="ECO:0000313" key="3">
    <source>
        <dbReference type="EMBL" id="OHS97382.1"/>
    </source>
</evidence>